<proteinExistence type="predicted"/>
<dbReference type="EMBL" id="CP065956">
    <property type="protein sequence ID" value="QSR87115.1"/>
    <property type="molecule type" value="Genomic_DNA"/>
</dbReference>
<evidence type="ECO:0000313" key="3">
    <source>
        <dbReference type="Proteomes" id="UP000663088"/>
    </source>
</evidence>
<gene>
    <name evidence="2" type="ORF">EM20IM_01840</name>
</gene>
<evidence type="ECO:0000313" key="2">
    <source>
        <dbReference type="EMBL" id="QSR87115.1"/>
    </source>
</evidence>
<dbReference type="SUPFAM" id="SSF102645">
    <property type="entry name" value="CoaB-like"/>
    <property type="match status" value="1"/>
</dbReference>
<dbReference type="InterPro" id="IPR007085">
    <property type="entry name" value="DNA/pantothenate-metab_flavo_C"/>
</dbReference>
<feature type="domain" description="DNA/pantothenate metabolism flavoprotein C-terminal" evidence="1">
    <location>
        <begin position="9"/>
        <end position="188"/>
    </location>
</feature>
<protein>
    <submittedName>
        <fullName evidence="2">Phosphopantothenoylcysteine synthase</fullName>
    </submittedName>
</protein>
<dbReference type="Gene3D" id="3.40.50.10300">
    <property type="entry name" value="CoaB-like"/>
    <property type="match status" value="1"/>
</dbReference>
<dbReference type="Proteomes" id="UP000663088">
    <property type="component" value="Chromosome"/>
</dbReference>
<reference evidence="2 3" key="1">
    <citation type="submission" date="2020-12" db="EMBL/GenBank/DDBJ databases">
        <authorList>
            <person name="Awala S.I."/>
            <person name="Gwak J.-H."/>
            <person name="Kim S.-J."/>
            <person name="Rhee S.-K."/>
        </authorList>
    </citation>
    <scope>NUCLEOTIDE SEQUENCE [LARGE SCALE GENOMIC DNA]</scope>
    <source>
        <strain evidence="2 3">IT5</strain>
    </source>
</reference>
<name>A0ABX7PWA9_9BACT</name>
<organism evidence="2 3">
    <name type="scientific">Candidatus Methylacidiphilum infernorum</name>
    <dbReference type="NCBI Taxonomy" id="511746"/>
    <lineage>
        <taxon>Bacteria</taxon>
        <taxon>Pseudomonadati</taxon>
        <taxon>Verrucomicrobiota</taxon>
        <taxon>Methylacidiphilae</taxon>
        <taxon>Methylacidiphilales</taxon>
        <taxon>Methylacidiphilaceae</taxon>
        <taxon>Methylacidiphilum (ex Ratnadevi et al. 2023)</taxon>
    </lineage>
</organism>
<keyword evidence="3" id="KW-1185">Reference proteome</keyword>
<sequence length="227" mass="25612">MHADRRNNNGMKVLITCGPSYEPIDEVRRMTNFSTGKLGLELSFYFSNRGIEVVCLLGSLSSLRPAAPPFDLYLFDTNEGLWKEIKRLAPDHHFDGVFHAAALCDFQVREIVDQYGKGVLKTKIASDREYWIRVVPAPKLIEKLRAIFPKALIAGWKYEVEGDHKTILSRGMKQIEHSGTDYCVINGPAYGLGYGILNKEGRIIHVPSVEKLGDFFLPELKLKEKSA</sequence>
<evidence type="ECO:0000259" key="1">
    <source>
        <dbReference type="Pfam" id="PF04127"/>
    </source>
</evidence>
<accession>A0ABX7PWA9</accession>
<dbReference type="Pfam" id="PF04127">
    <property type="entry name" value="DFP"/>
    <property type="match status" value="1"/>
</dbReference>
<dbReference type="InterPro" id="IPR035929">
    <property type="entry name" value="CoaB-like_sf"/>
</dbReference>